<name>A0A6L2NK85_TANCI</name>
<organism evidence="1">
    <name type="scientific">Tanacetum cinerariifolium</name>
    <name type="common">Dalmatian daisy</name>
    <name type="synonym">Chrysanthemum cinerariifolium</name>
    <dbReference type="NCBI Taxonomy" id="118510"/>
    <lineage>
        <taxon>Eukaryota</taxon>
        <taxon>Viridiplantae</taxon>
        <taxon>Streptophyta</taxon>
        <taxon>Embryophyta</taxon>
        <taxon>Tracheophyta</taxon>
        <taxon>Spermatophyta</taxon>
        <taxon>Magnoliopsida</taxon>
        <taxon>eudicotyledons</taxon>
        <taxon>Gunneridae</taxon>
        <taxon>Pentapetalae</taxon>
        <taxon>asterids</taxon>
        <taxon>campanulids</taxon>
        <taxon>Asterales</taxon>
        <taxon>Asteraceae</taxon>
        <taxon>Asteroideae</taxon>
        <taxon>Anthemideae</taxon>
        <taxon>Anthemidinae</taxon>
        <taxon>Tanacetum</taxon>
    </lineage>
</organism>
<dbReference type="GO" id="GO:0003964">
    <property type="term" value="F:RNA-directed DNA polymerase activity"/>
    <property type="evidence" value="ECO:0007669"/>
    <property type="project" value="UniProtKB-KW"/>
</dbReference>
<comment type="caution">
    <text evidence="1">The sequence shown here is derived from an EMBL/GenBank/DDBJ whole genome shotgun (WGS) entry which is preliminary data.</text>
</comment>
<dbReference type="EMBL" id="BKCJ010009374">
    <property type="protein sequence ID" value="GEU86658.1"/>
    <property type="molecule type" value="Genomic_DNA"/>
</dbReference>
<dbReference type="Gene3D" id="3.60.10.10">
    <property type="entry name" value="Endonuclease/exonuclease/phosphatase"/>
    <property type="match status" value="1"/>
</dbReference>
<reference evidence="1" key="1">
    <citation type="journal article" date="2019" name="Sci. Rep.">
        <title>Draft genome of Tanacetum cinerariifolium, the natural source of mosquito coil.</title>
        <authorList>
            <person name="Yamashiro T."/>
            <person name="Shiraishi A."/>
            <person name="Satake H."/>
            <person name="Nakayama K."/>
        </authorList>
    </citation>
    <scope>NUCLEOTIDE SEQUENCE</scope>
</reference>
<keyword evidence="1" id="KW-0695">RNA-directed DNA polymerase</keyword>
<proteinExistence type="predicted"/>
<keyword evidence="1" id="KW-0548">Nucleotidyltransferase</keyword>
<accession>A0A6L2NK85</accession>
<evidence type="ECO:0000313" key="1">
    <source>
        <dbReference type="EMBL" id="GEU86658.1"/>
    </source>
</evidence>
<protein>
    <submittedName>
        <fullName evidence="1">RNA-directed DNA polymerase, eukaryota</fullName>
    </submittedName>
</protein>
<keyword evidence="1" id="KW-0808">Transferase</keyword>
<gene>
    <name evidence="1" type="ORF">Tci_058636</name>
</gene>
<sequence>MFHKENATVSDYFIAIMGKWLPSDRNLLIISVYAPQKLLEKRMLWQYLNNSIDGWKGDVIVMGDFNEVRLAEERFDSIFNARGLLLLTLLLLQEDW</sequence>
<dbReference type="SUPFAM" id="SSF56219">
    <property type="entry name" value="DNase I-like"/>
    <property type="match status" value="1"/>
</dbReference>
<dbReference type="AlphaFoldDB" id="A0A6L2NK85"/>
<dbReference type="InterPro" id="IPR036691">
    <property type="entry name" value="Endo/exonu/phosph_ase_sf"/>
</dbReference>